<reference evidence="6 7" key="1">
    <citation type="submission" date="2016-11" db="EMBL/GenBank/DDBJ databases">
        <title>Draft Genome Sequences of Nine Cyanobacterial Strains from Diverse Habitats.</title>
        <authorList>
            <person name="Zhu T."/>
            <person name="Hou S."/>
            <person name="Lu X."/>
            <person name="Hess W.R."/>
        </authorList>
    </citation>
    <scope>NUCLEOTIDE SEQUENCE [LARGE SCALE GENOMIC DNA]</scope>
    <source>
        <strain evidence="6 7">NIES-593</strain>
    </source>
</reference>
<comment type="subunit">
    <text evidence="2">Heterodimer of SbcC and SbcD.</text>
</comment>
<dbReference type="AlphaFoldDB" id="A0A1U7HHB1"/>
<dbReference type="Proteomes" id="UP000186868">
    <property type="component" value="Unassembled WGS sequence"/>
</dbReference>
<protein>
    <recommendedName>
        <fullName evidence="3">Nuclease SbcCD subunit C</fullName>
    </recommendedName>
</protein>
<feature type="domain" description="Rad50/SbcC-type AAA" evidence="5">
    <location>
        <begin position="6"/>
        <end position="262"/>
    </location>
</feature>
<name>A0A1U7HHB1_9CYAN</name>
<dbReference type="NCBIfam" id="TIGR03185">
    <property type="entry name" value="DNA_S_dndD"/>
    <property type="match status" value="1"/>
</dbReference>
<proteinExistence type="inferred from homology"/>
<evidence type="ECO:0000313" key="7">
    <source>
        <dbReference type="Proteomes" id="UP000186868"/>
    </source>
</evidence>
<dbReference type="RefSeq" id="WP_073599611.1">
    <property type="nucleotide sequence ID" value="NZ_MRCB01000011.1"/>
</dbReference>
<evidence type="ECO:0000256" key="1">
    <source>
        <dbReference type="ARBA" id="ARBA00006930"/>
    </source>
</evidence>
<dbReference type="OrthoDB" id="9795626at2"/>
<gene>
    <name evidence="6" type="ORF">NIES593_10940</name>
</gene>
<feature type="coiled-coil region" evidence="4">
    <location>
        <begin position="397"/>
        <end position="478"/>
    </location>
</feature>
<dbReference type="InterPro" id="IPR038729">
    <property type="entry name" value="Rad50/SbcC_AAA"/>
</dbReference>
<dbReference type="EMBL" id="MRCB01000011">
    <property type="protein sequence ID" value="OKH22976.1"/>
    <property type="molecule type" value="Genomic_DNA"/>
</dbReference>
<dbReference type="REBASE" id="191697">
    <property type="entry name" value="M.Hri593DndDP"/>
</dbReference>
<accession>A0A1U7HHB1</accession>
<comment type="similarity">
    <text evidence="1">Belongs to the SMC family. SbcC subfamily.</text>
</comment>
<sequence>MIFKELVLQNFGPYANRHVINLNPEINENTRPIILFGGMNGGGKTTLMDAIRLALYGQRAHCSTRGNLGYSEFLTQAVNNQASPIEQTRIELAFEHIINDQWKEFRIVRSWTKNPKDGKDNLGILDTDWPDPALSNTWDEYIETILPLGISNLFLFDGEQVKELAEQDTPPQAVIEAIQSLLGLELAERLSIDLDILASRKRKALASASQLSNLEEIEARLKQYKQEKELAQAALGTLQQQLKEAQKNYQEAADKFRTEGGRIAAQRSQLESKLDELAKATDNQRQEMCNLASDLLPLGLITTLLKRAKLQAEIEAKILQAKVARDVIQQRDDRLLKYLDKLSLTSKQLEKIKLFLQEENHSLNPELEFNKKPWLCIDEEGIKQLDNLLEHQLPMQIDLASKQIERLKQLEEELDSTERQLAVAASPEDYQKLDQLVKEAQKELIKCQAAYEAGKHKYEEVTKAIDKIKKELEKYSEQAIDRANDEHIIKSVTKVQKTLQLFRERLTLKKLNKLEGEVTECFRYLLHKSDLVHRVAIDTNNFSLSLYDLQGLPVPKHRLSAGEKQLLAIAFLWGLARVSGRNLPVAIDTPLGRLDSSHRSNLVERYFPTASHQVILLSTDTEIGKVEVEQLREQGAIAREYLLKYDSQKRQTVVKTGYFY</sequence>
<evidence type="ECO:0000256" key="4">
    <source>
        <dbReference type="SAM" id="Coils"/>
    </source>
</evidence>
<comment type="caution">
    <text evidence="6">The sequence shown here is derived from an EMBL/GenBank/DDBJ whole genome shotgun (WGS) entry which is preliminary data.</text>
</comment>
<feature type="coiled-coil region" evidence="4">
    <location>
        <begin position="207"/>
        <end position="287"/>
    </location>
</feature>
<evidence type="ECO:0000259" key="5">
    <source>
        <dbReference type="Pfam" id="PF13476"/>
    </source>
</evidence>
<dbReference type="InterPro" id="IPR027417">
    <property type="entry name" value="P-loop_NTPase"/>
</dbReference>
<organism evidence="6 7">
    <name type="scientific">Hydrococcus rivularis NIES-593</name>
    <dbReference type="NCBI Taxonomy" id="1921803"/>
    <lineage>
        <taxon>Bacteria</taxon>
        <taxon>Bacillati</taxon>
        <taxon>Cyanobacteriota</taxon>
        <taxon>Cyanophyceae</taxon>
        <taxon>Pleurocapsales</taxon>
        <taxon>Hydrococcaceae</taxon>
        <taxon>Hydrococcus</taxon>
    </lineage>
</organism>
<evidence type="ECO:0000256" key="2">
    <source>
        <dbReference type="ARBA" id="ARBA00011322"/>
    </source>
</evidence>
<dbReference type="SUPFAM" id="SSF52540">
    <property type="entry name" value="P-loop containing nucleoside triphosphate hydrolases"/>
    <property type="match status" value="1"/>
</dbReference>
<dbReference type="STRING" id="1921803.NIES593_10940"/>
<keyword evidence="7" id="KW-1185">Reference proteome</keyword>
<evidence type="ECO:0000313" key="6">
    <source>
        <dbReference type="EMBL" id="OKH22976.1"/>
    </source>
</evidence>
<dbReference type="GO" id="GO:0016887">
    <property type="term" value="F:ATP hydrolysis activity"/>
    <property type="evidence" value="ECO:0007669"/>
    <property type="project" value="InterPro"/>
</dbReference>
<dbReference type="PANTHER" id="PTHR32114">
    <property type="entry name" value="ABC TRANSPORTER ABCH.3"/>
    <property type="match status" value="1"/>
</dbReference>
<evidence type="ECO:0000256" key="3">
    <source>
        <dbReference type="ARBA" id="ARBA00013368"/>
    </source>
</evidence>
<keyword evidence="4" id="KW-0175">Coiled coil</keyword>
<dbReference type="PANTHER" id="PTHR32114:SF2">
    <property type="entry name" value="ABC TRANSPORTER ABCH.3"/>
    <property type="match status" value="1"/>
</dbReference>
<dbReference type="Pfam" id="PF13476">
    <property type="entry name" value="AAA_23"/>
    <property type="match status" value="1"/>
</dbReference>
<dbReference type="InterPro" id="IPR017599">
    <property type="entry name" value="DNA_S_DndD"/>
</dbReference>
<dbReference type="GO" id="GO:0006302">
    <property type="term" value="P:double-strand break repair"/>
    <property type="evidence" value="ECO:0007669"/>
    <property type="project" value="InterPro"/>
</dbReference>
<dbReference type="Gene3D" id="3.40.50.300">
    <property type="entry name" value="P-loop containing nucleotide triphosphate hydrolases"/>
    <property type="match status" value="2"/>
</dbReference>